<evidence type="ECO:0008006" key="4">
    <source>
        <dbReference type="Google" id="ProtNLM"/>
    </source>
</evidence>
<feature type="compositionally biased region" description="Gly residues" evidence="1">
    <location>
        <begin position="68"/>
        <end position="85"/>
    </location>
</feature>
<evidence type="ECO:0000313" key="3">
    <source>
        <dbReference type="Proteomes" id="UP001596390"/>
    </source>
</evidence>
<keyword evidence="3" id="KW-1185">Reference proteome</keyword>
<dbReference type="EMBL" id="JBHSZZ010000027">
    <property type="protein sequence ID" value="MFC7186421.1"/>
    <property type="molecule type" value="Genomic_DNA"/>
</dbReference>
<comment type="caution">
    <text evidence="2">The sequence shown here is derived from an EMBL/GenBank/DDBJ whole genome shotgun (WGS) entry which is preliminary data.</text>
</comment>
<dbReference type="Pfam" id="PF23373">
    <property type="entry name" value="DUF7093"/>
    <property type="match status" value="1"/>
</dbReference>
<sequence length="387" mass="38595">MGLRCLLGHDFDEPELRREREEDGDEVVTTVTEVKTCARCGETQVVSENTEVTTMAQLADEAAAGAEASGGGPAETGPAVGGGDRGASSDAGSDAGPTSAAATDAEAGAAESATGASADAGADDAVIIDDGPDGVDDEGTEGEVASDGPAGAAGGDGAAADGVGAADDGTEGGEDEGAELLNSGADDGGDSLGGSEEYAEYPDVESAESPGADGQDAETDDGVILDDEGEQDEGAADRERGAWPEVDEEDDSGATTPWPEQRAEDEGFSAEVGEGGAGDVDFGGGLTPEAAESSAGGEDTEYVEAPERDADEVDGTVEPQEGEAEPADAETGITRAESPDLSTSTSETATEYHCPECGMSRDADGNSMRAGDICPECKRGYVTERPI</sequence>
<feature type="compositionally biased region" description="Gly residues" evidence="1">
    <location>
        <begin position="273"/>
        <end position="286"/>
    </location>
</feature>
<protein>
    <recommendedName>
        <fullName evidence="4">Oxidoreductase</fullName>
    </recommendedName>
</protein>
<feature type="compositionally biased region" description="Low complexity" evidence="1">
    <location>
        <begin position="158"/>
        <end position="167"/>
    </location>
</feature>
<feature type="compositionally biased region" description="Acidic residues" evidence="1">
    <location>
        <begin position="126"/>
        <end position="141"/>
    </location>
</feature>
<evidence type="ECO:0000313" key="2">
    <source>
        <dbReference type="EMBL" id="MFC7186421.1"/>
    </source>
</evidence>
<dbReference type="Proteomes" id="UP001596390">
    <property type="component" value="Unassembled WGS sequence"/>
</dbReference>
<feature type="compositionally biased region" description="Acidic residues" evidence="1">
    <location>
        <begin position="298"/>
        <end position="328"/>
    </location>
</feature>
<feature type="region of interest" description="Disordered" evidence="1">
    <location>
        <begin position="1"/>
        <end position="27"/>
    </location>
</feature>
<dbReference type="AlphaFoldDB" id="A0ABD5YGD7"/>
<feature type="compositionally biased region" description="Low complexity" evidence="1">
    <location>
        <begin position="86"/>
        <end position="125"/>
    </location>
</feature>
<dbReference type="InterPro" id="IPR055519">
    <property type="entry name" value="DUF7093"/>
</dbReference>
<accession>A0ABD5YGD7</accession>
<evidence type="ECO:0000256" key="1">
    <source>
        <dbReference type="SAM" id="MobiDB-lite"/>
    </source>
</evidence>
<gene>
    <name evidence="2" type="ORF">ACFQMK_05840</name>
</gene>
<feature type="compositionally biased region" description="Basic and acidic residues" evidence="1">
    <location>
        <begin position="7"/>
        <end position="21"/>
    </location>
</feature>
<reference evidence="2 3" key="1">
    <citation type="journal article" date="2019" name="Int. J. Syst. Evol. Microbiol.">
        <title>The Global Catalogue of Microorganisms (GCM) 10K type strain sequencing project: providing services to taxonomists for standard genome sequencing and annotation.</title>
        <authorList>
            <consortium name="The Broad Institute Genomics Platform"/>
            <consortium name="The Broad Institute Genome Sequencing Center for Infectious Disease"/>
            <person name="Wu L."/>
            <person name="Ma J."/>
        </authorList>
    </citation>
    <scope>NUCLEOTIDE SEQUENCE [LARGE SCALE GENOMIC DNA]</scope>
    <source>
        <strain evidence="2 3">Q85</strain>
    </source>
</reference>
<feature type="compositionally biased region" description="Polar residues" evidence="1">
    <location>
        <begin position="340"/>
        <end position="349"/>
    </location>
</feature>
<dbReference type="RefSeq" id="WP_267663380.1">
    <property type="nucleotide sequence ID" value="NZ_JAODIX010000027.1"/>
</dbReference>
<feature type="region of interest" description="Disordered" evidence="1">
    <location>
        <begin position="57"/>
        <end position="374"/>
    </location>
</feature>
<organism evidence="2 3">
    <name type="scientific">Halorubrum yunnanense</name>
    <dbReference type="NCBI Taxonomy" id="1526162"/>
    <lineage>
        <taxon>Archaea</taxon>
        <taxon>Methanobacteriati</taxon>
        <taxon>Methanobacteriota</taxon>
        <taxon>Stenosarchaea group</taxon>
        <taxon>Halobacteria</taxon>
        <taxon>Halobacteriales</taxon>
        <taxon>Haloferacaceae</taxon>
        <taxon>Halorubrum</taxon>
    </lineage>
</organism>
<feature type="compositionally biased region" description="Acidic residues" evidence="1">
    <location>
        <begin position="168"/>
        <end position="178"/>
    </location>
</feature>
<proteinExistence type="predicted"/>
<feature type="compositionally biased region" description="Acidic residues" evidence="1">
    <location>
        <begin position="215"/>
        <end position="234"/>
    </location>
</feature>
<feature type="compositionally biased region" description="Acidic residues" evidence="1">
    <location>
        <begin position="197"/>
        <end position="206"/>
    </location>
</feature>
<name>A0ABD5YGD7_9EURY</name>